<keyword evidence="2" id="KW-1185">Reference proteome</keyword>
<dbReference type="OrthoDB" id="2119228at2759"/>
<evidence type="ECO:0000313" key="1">
    <source>
        <dbReference type="EMBL" id="TDZ19337.1"/>
    </source>
</evidence>
<gene>
    <name evidence="1" type="ORF">Cob_v007771</name>
</gene>
<dbReference type="Gene3D" id="3.40.50.1110">
    <property type="entry name" value="SGNH hydrolase"/>
    <property type="match status" value="1"/>
</dbReference>
<reference evidence="2" key="1">
    <citation type="journal article" date="2013" name="New Phytol.">
        <title>Comparative genomic and transcriptomic analyses reveal the hemibiotrophic stage shift of Colletotrichum fungi.</title>
        <authorList>
            <person name="Gan P."/>
            <person name="Ikeda K."/>
            <person name="Irieda H."/>
            <person name="Narusaka M."/>
            <person name="O'Connell R.J."/>
            <person name="Narusaka Y."/>
            <person name="Takano Y."/>
            <person name="Kubo Y."/>
            <person name="Shirasu K."/>
        </authorList>
    </citation>
    <scope>NUCLEOTIDE SEQUENCE [LARGE SCALE GENOMIC DNA]</scope>
    <source>
        <strain evidence="2">104-T / ATCC 96160 / CBS 514.97 / LARS 414 / MAFF 240422</strain>
    </source>
</reference>
<sequence>MTILTLDSGAFHVYSDHWRRLENPVAPVRSSRDGEGLRRGGEALSARGTLGETKPDIAMMHLGTDATWSDRKADETIKASDKLVISEEIEYTTMTILVAKVIPMRVSTYDGCPR</sequence>
<name>A0A484FQR9_COLOR</name>
<organism evidence="1 2">
    <name type="scientific">Colletotrichum orbiculare (strain 104-T / ATCC 96160 / CBS 514.97 / LARS 414 / MAFF 240422)</name>
    <name type="common">Cucumber anthracnose fungus</name>
    <name type="synonym">Colletotrichum lagenarium</name>
    <dbReference type="NCBI Taxonomy" id="1213857"/>
    <lineage>
        <taxon>Eukaryota</taxon>
        <taxon>Fungi</taxon>
        <taxon>Dikarya</taxon>
        <taxon>Ascomycota</taxon>
        <taxon>Pezizomycotina</taxon>
        <taxon>Sordariomycetes</taxon>
        <taxon>Hypocreomycetidae</taxon>
        <taxon>Glomerellales</taxon>
        <taxon>Glomerellaceae</taxon>
        <taxon>Colletotrichum</taxon>
        <taxon>Colletotrichum orbiculare species complex</taxon>
    </lineage>
</organism>
<dbReference type="Proteomes" id="UP000014480">
    <property type="component" value="Unassembled WGS sequence"/>
</dbReference>
<proteinExistence type="predicted"/>
<accession>A0A484FQR9</accession>
<reference evidence="2" key="2">
    <citation type="journal article" date="2019" name="Mol. Plant Microbe Interact.">
        <title>Genome sequence resources for four phytopathogenic fungi from the Colletotrichum orbiculare species complex.</title>
        <authorList>
            <person name="Gan P."/>
            <person name="Tsushima A."/>
            <person name="Narusaka M."/>
            <person name="Narusaka Y."/>
            <person name="Takano Y."/>
            <person name="Kubo Y."/>
            <person name="Shirasu K."/>
        </authorList>
    </citation>
    <scope>GENOME REANNOTATION</scope>
    <source>
        <strain evidence="2">104-T / ATCC 96160 / CBS 514.97 / LARS 414 / MAFF 240422</strain>
    </source>
</reference>
<dbReference type="InterPro" id="IPR036514">
    <property type="entry name" value="SGNH_hydro_sf"/>
</dbReference>
<dbReference type="AlphaFoldDB" id="A0A484FQR9"/>
<comment type="caution">
    <text evidence="1">The sequence shown here is derived from an EMBL/GenBank/DDBJ whole genome shotgun (WGS) entry which is preliminary data.</text>
</comment>
<dbReference type="EMBL" id="AMCV02000020">
    <property type="protein sequence ID" value="TDZ19337.1"/>
    <property type="molecule type" value="Genomic_DNA"/>
</dbReference>
<protein>
    <submittedName>
        <fullName evidence="1">Uncharacterized protein</fullName>
    </submittedName>
</protein>
<evidence type="ECO:0000313" key="2">
    <source>
        <dbReference type="Proteomes" id="UP000014480"/>
    </source>
</evidence>